<organism evidence="1 2">
    <name type="scientific">Crocosphaera chwakensis CCY0110</name>
    <dbReference type="NCBI Taxonomy" id="391612"/>
    <lineage>
        <taxon>Bacteria</taxon>
        <taxon>Bacillati</taxon>
        <taxon>Cyanobacteriota</taxon>
        <taxon>Cyanophyceae</taxon>
        <taxon>Oscillatoriophycideae</taxon>
        <taxon>Chroococcales</taxon>
        <taxon>Aphanothecaceae</taxon>
        <taxon>Crocosphaera</taxon>
        <taxon>Crocosphaera chwakensis</taxon>
    </lineage>
</organism>
<dbReference type="EMBL" id="AAXW01000002">
    <property type="protein sequence ID" value="EAZ93963.1"/>
    <property type="molecule type" value="Genomic_DNA"/>
</dbReference>
<accession>A3IJI1</accession>
<proteinExistence type="predicted"/>
<evidence type="ECO:0000313" key="2">
    <source>
        <dbReference type="Proteomes" id="UP000003781"/>
    </source>
</evidence>
<keyword evidence="2" id="KW-1185">Reference proteome</keyword>
<protein>
    <submittedName>
        <fullName evidence="1">Uncharacterized protein</fullName>
    </submittedName>
</protein>
<gene>
    <name evidence="1" type="ORF">CY0110_19247</name>
</gene>
<name>A3IJI1_9CHRO</name>
<dbReference type="AlphaFoldDB" id="A3IJI1"/>
<comment type="caution">
    <text evidence="1">The sequence shown here is derived from an EMBL/GenBank/DDBJ whole genome shotgun (WGS) entry which is preliminary data.</text>
</comment>
<sequence>MITMPILIVLPNTIMTESFIN</sequence>
<dbReference type="Proteomes" id="UP000003781">
    <property type="component" value="Unassembled WGS sequence"/>
</dbReference>
<evidence type="ECO:0000313" key="1">
    <source>
        <dbReference type="EMBL" id="EAZ93963.1"/>
    </source>
</evidence>
<reference evidence="1 2" key="1">
    <citation type="submission" date="2007-03" db="EMBL/GenBank/DDBJ databases">
        <authorList>
            <person name="Stal L."/>
            <person name="Ferriera S."/>
            <person name="Johnson J."/>
            <person name="Kravitz S."/>
            <person name="Beeson K."/>
            <person name="Sutton G."/>
            <person name="Rogers Y.-H."/>
            <person name="Friedman R."/>
            <person name="Frazier M."/>
            <person name="Venter J.C."/>
        </authorList>
    </citation>
    <scope>NUCLEOTIDE SEQUENCE [LARGE SCALE GENOMIC DNA]</scope>
    <source>
        <strain evidence="1 2">CCY0110</strain>
    </source>
</reference>